<dbReference type="Proteomes" id="UP000811255">
    <property type="component" value="Unassembled WGS sequence"/>
</dbReference>
<comment type="caution">
    <text evidence="2">The sequence shown here is derived from an EMBL/GenBank/DDBJ whole genome shotgun (WGS) entry which is preliminary data.</text>
</comment>
<evidence type="ECO:0000259" key="1">
    <source>
        <dbReference type="Pfam" id="PF01863"/>
    </source>
</evidence>
<accession>A0ABS5W9I7</accession>
<protein>
    <submittedName>
        <fullName evidence="2">M48 family metallopeptidase</fullName>
    </submittedName>
</protein>
<organism evidence="2 3">
    <name type="scientific">Croceibacterium selenioxidans</name>
    <dbReference type="NCBI Taxonomy" id="2838833"/>
    <lineage>
        <taxon>Bacteria</taxon>
        <taxon>Pseudomonadati</taxon>
        <taxon>Pseudomonadota</taxon>
        <taxon>Alphaproteobacteria</taxon>
        <taxon>Sphingomonadales</taxon>
        <taxon>Erythrobacteraceae</taxon>
        <taxon>Croceibacterium</taxon>
    </lineage>
</organism>
<keyword evidence="3" id="KW-1185">Reference proteome</keyword>
<dbReference type="RefSeq" id="WP_214536657.1">
    <property type="nucleotide sequence ID" value="NZ_JAHFVK010000002.1"/>
</dbReference>
<dbReference type="Gene3D" id="3.30.2010.10">
    <property type="entry name" value="Metalloproteases ('zincins'), catalytic domain"/>
    <property type="match status" value="1"/>
</dbReference>
<dbReference type="InterPro" id="IPR002725">
    <property type="entry name" value="YgjP-like_metallopeptidase"/>
</dbReference>
<name>A0ABS5W9I7_9SPHN</name>
<evidence type="ECO:0000313" key="3">
    <source>
        <dbReference type="Proteomes" id="UP000811255"/>
    </source>
</evidence>
<reference evidence="2 3" key="1">
    <citation type="submission" date="2021-05" db="EMBL/GenBank/DDBJ databases">
        <title>Croceibacterium sp. LX-88 genome sequence.</title>
        <authorList>
            <person name="Luo X."/>
        </authorList>
    </citation>
    <scope>NUCLEOTIDE SEQUENCE [LARGE SCALE GENOMIC DNA]</scope>
    <source>
        <strain evidence="2 3">LX-88</strain>
    </source>
</reference>
<feature type="domain" description="YgjP-like metallopeptidase" evidence="1">
    <location>
        <begin position="35"/>
        <end position="229"/>
    </location>
</feature>
<dbReference type="CDD" id="cd07344">
    <property type="entry name" value="M48_yhfN_like"/>
    <property type="match status" value="1"/>
</dbReference>
<dbReference type="InterPro" id="IPR053136">
    <property type="entry name" value="UTP_pyrophosphatase-like"/>
</dbReference>
<sequence length="240" mass="27017">MIDWLRPERQDPKVTIGGQEIPLAIRRHARAKRMTMRLAPDGSEVRITMPQWGRTMDALVFVKSRSDWLERQLAAVPDSCPPVPGGTLLFRGVRLSVEWEPGLPRKPAVSEDRLRLGGPRETVTARVRRWLEAEALRLLSDDLAHYCALAGQAVPQLRLSRAVRRWGSCSGAGCIRINWRLIQAPDTVRRSVVAHEVAHLVHFDHSPAFHALLARLFEGDLRAADRWLKLEGRGLYAALG</sequence>
<dbReference type="EMBL" id="JAHFVK010000002">
    <property type="protein sequence ID" value="MBT2135069.1"/>
    <property type="molecule type" value="Genomic_DNA"/>
</dbReference>
<proteinExistence type="predicted"/>
<evidence type="ECO:0000313" key="2">
    <source>
        <dbReference type="EMBL" id="MBT2135069.1"/>
    </source>
</evidence>
<dbReference type="Pfam" id="PF01863">
    <property type="entry name" value="YgjP-like"/>
    <property type="match status" value="1"/>
</dbReference>
<dbReference type="PANTHER" id="PTHR30399">
    <property type="entry name" value="UNCHARACTERIZED PROTEIN YGJP"/>
    <property type="match status" value="1"/>
</dbReference>
<gene>
    <name evidence="2" type="ORF">KK137_12085</name>
</gene>
<dbReference type="PANTHER" id="PTHR30399:SF1">
    <property type="entry name" value="UTP PYROPHOSPHATASE"/>
    <property type="match status" value="1"/>
</dbReference>